<organism evidence="1 2">
    <name type="scientific">Fopius arisanus</name>
    <dbReference type="NCBI Taxonomy" id="64838"/>
    <lineage>
        <taxon>Eukaryota</taxon>
        <taxon>Metazoa</taxon>
        <taxon>Ecdysozoa</taxon>
        <taxon>Arthropoda</taxon>
        <taxon>Hexapoda</taxon>
        <taxon>Insecta</taxon>
        <taxon>Pterygota</taxon>
        <taxon>Neoptera</taxon>
        <taxon>Endopterygota</taxon>
        <taxon>Hymenoptera</taxon>
        <taxon>Apocrita</taxon>
        <taxon>Ichneumonoidea</taxon>
        <taxon>Braconidae</taxon>
        <taxon>Opiinae</taxon>
        <taxon>Fopius</taxon>
    </lineage>
</organism>
<proteinExistence type="predicted"/>
<dbReference type="OrthoDB" id="6501032at2759"/>
<keyword evidence="1" id="KW-1185">Reference proteome</keyword>
<dbReference type="RefSeq" id="XP_011303256.1">
    <property type="nucleotide sequence ID" value="XM_011304954.1"/>
</dbReference>
<evidence type="ECO:0000313" key="2">
    <source>
        <dbReference type="RefSeq" id="XP_011303256.1"/>
    </source>
</evidence>
<dbReference type="Gene3D" id="4.10.60.10">
    <property type="entry name" value="Zinc finger, CCHC-type"/>
    <property type="match status" value="1"/>
</dbReference>
<protein>
    <recommendedName>
        <fullName evidence="3">Nucleic-acid-binding protein from transposon X-element</fullName>
    </recommendedName>
</protein>
<sequence>MAVNRNESGCSLYISRMLNIPNKIGGLSRSELKRAILESQPLDNWSTYQTTYGLVVSFCSEADADKLIESTNFSEIFRSPVQVVKFRACGSHYKQSIFLHDVPWAIPLEDLSSALNKQGITSATLDRCQYHIRIKIPDVSDYEKLIREGLDFFGICRFNALPAVVTEDFCRIMNPTRGLNEELTSKDYPQQSGKSILQCYRCQGFWHIAANCRQSPRCVRCGDAHYVDFCPRSRNNPICCHCLGPHHAGIDPLAR</sequence>
<reference evidence="2" key="1">
    <citation type="submission" date="2025-08" db="UniProtKB">
        <authorList>
            <consortium name="RefSeq"/>
        </authorList>
    </citation>
    <scope>IDENTIFICATION</scope>
    <source>
        <strain evidence="2">USDA-PBARC FA_bdor</strain>
        <tissue evidence="2">Whole organism</tissue>
    </source>
</reference>
<gene>
    <name evidence="2" type="primary">LOC105266631</name>
</gene>
<accession>A0A9R1U0Y3</accession>
<evidence type="ECO:0000313" key="1">
    <source>
        <dbReference type="Proteomes" id="UP000694866"/>
    </source>
</evidence>
<dbReference type="GeneID" id="105266631"/>
<name>A0A9R1U0Y3_9HYME</name>
<dbReference type="KEGG" id="fas:105266631"/>
<evidence type="ECO:0008006" key="3">
    <source>
        <dbReference type="Google" id="ProtNLM"/>
    </source>
</evidence>
<dbReference type="AlphaFoldDB" id="A0A9R1U0Y3"/>
<dbReference type="Proteomes" id="UP000694866">
    <property type="component" value="Unplaced"/>
</dbReference>